<dbReference type="GO" id="GO:0046933">
    <property type="term" value="F:proton-transporting ATP synthase activity, rotational mechanism"/>
    <property type="evidence" value="ECO:0007669"/>
    <property type="project" value="InterPro"/>
</dbReference>
<gene>
    <name evidence="7" type="ORF">A2827_01225</name>
</gene>
<comment type="subcellular location">
    <subcellularLocation>
        <location evidence="1">Membrane</location>
    </subcellularLocation>
</comment>
<evidence type="ECO:0000256" key="5">
    <source>
        <dbReference type="ARBA" id="ARBA00023136"/>
    </source>
</evidence>
<evidence type="ECO:0000313" key="7">
    <source>
        <dbReference type="EMBL" id="OGZ57594.1"/>
    </source>
</evidence>
<dbReference type="EMBL" id="MHOD01000027">
    <property type="protein sequence ID" value="OGZ57594.1"/>
    <property type="molecule type" value="Genomic_DNA"/>
</dbReference>
<dbReference type="STRING" id="1802158.A2827_01225"/>
<evidence type="ECO:0000256" key="6">
    <source>
        <dbReference type="ARBA" id="ARBA00023310"/>
    </source>
</evidence>
<evidence type="ECO:0000256" key="2">
    <source>
        <dbReference type="ARBA" id="ARBA00022448"/>
    </source>
</evidence>
<reference evidence="7 8" key="1">
    <citation type="journal article" date="2016" name="Nat. Commun.">
        <title>Thousands of microbial genomes shed light on interconnected biogeochemical processes in an aquifer system.</title>
        <authorList>
            <person name="Anantharaman K."/>
            <person name="Brown C.T."/>
            <person name="Hug L.A."/>
            <person name="Sharon I."/>
            <person name="Castelle C.J."/>
            <person name="Probst A.J."/>
            <person name="Thomas B.C."/>
            <person name="Singh A."/>
            <person name="Wilkins M.J."/>
            <person name="Karaoz U."/>
            <person name="Brodie E.L."/>
            <person name="Williams K.H."/>
            <person name="Hubbard S.S."/>
            <person name="Banfield J.F."/>
        </authorList>
    </citation>
    <scope>NUCLEOTIDE SEQUENCE [LARGE SCALE GENOMIC DNA]</scope>
</reference>
<keyword evidence="3" id="KW-0375">Hydrogen ion transport</keyword>
<keyword evidence="2" id="KW-0813">Transport</keyword>
<keyword evidence="6" id="KW-0066">ATP synthesis</keyword>
<evidence type="ECO:0000256" key="3">
    <source>
        <dbReference type="ARBA" id="ARBA00022781"/>
    </source>
</evidence>
<accession>A0A1G2H524</accession>
<dbReference type="GO" id="GO:0016020">
    <property type="term" value="C:membrane"/>
    <property type="evidence" value="ECO:0007669"/>
    <property type="project" value="UniProtKB-SubCell"/>
</dbReference>
<dbReference type="Pfam" id="PF00213">
    <property type="entry name" value="OSCP"/>
    <property type="match status" value="1"/>
</dbReference>
<dbReference type="AlphaFoldDB" id="A0A1G2H524"/>
<dbReference type="Proteomes" id="UP000177932">
    <property type="component" value="Unassembled WGS sequence"/>
</dbReference>
<evidence type="ECO:0000313" key="8">
    <source>
        <dbReference type="Proteomes" id="UP000177932"/>
    </source>
</evidence>
<dbReference type="InterPro" id="IPR000711">
    <property type="entry name" value="ATPase_OSCP/dsu"/>
</dbReference>
<evidence type="ECO:0000256" key="4">
    <source>
        <dbReference type="ARBA" id="ARBA00023065"/>
    </source>
</evidence>
<comment type="caution">
    <text evidence="7">The sequence shown here is derived from an EMBL/GenBank/DDBJ whole genome shotgun (WGS) entry which is preliminary data.</text>
</comment>
<protein>
    <submittedName>
        <fullName evidence="7">Uncharacterized protein</fullName>
    </submittedName>
</protein>
<evidence type="ECO:0000256" key="1">
    <source>
        <dbReference type="ARBA" id="ARBA00004370"/>
    </source>
</evidence>
<keyword evidence="5" id="KW-0472">Membrane</keyword>
<keyword evidence="4" id="KW-0406">Ion transport</keyword>
<sequence length="122" mass="13968">MNPQDYAQLLFDVISDKKPQAQVLIFDNFKKILTRNKEIHLSNSILKELARIENEANTKTATYISSASELSKEQKTKLEKILSKPIHFFVNNGLLGGIAIRKHDTVYNGTLRKRLETLRTVL</sequence>
<organism evidence="7 8">
    <name type="scientific">Candidatus Spechtbacteria bacterium RIFCSPHIGHO2_01_FULL_43_30</name>
    <dbReference type="NCBI Taxonomy" id="1802158"/>
    <lineage>
        <taxon>Bacteria</taxon>
        <taxon>Candidatus Spechtiibacteriota</taxon>
    </lineage>
</organism>
<name>A0A1G2H524_9BACT</name>
<proteinExistence type="predicted"/>